<name>A0A8D3X020_PRIMW</name>
<dbReference type="CDD" id="cd07041">
    <property type="entry name" value="STAS_RsbR_RsbS_like"/>
    <property type="match status" value="1"/>
</dbReference>
<dbReference type="Gene3D" id="3.30.750.24">
    <property type="entry name" value="STAS domain"/>
    <property type="match status" value="1"/>
</dbReference>
<sequence length="295" mass="34308">MLHQFERRIIVKKDIALRSYLLENAPNMTEEWYESLDRKSSEGVYISNDPDVIQRLKAQNYEFHLYISNIFIEEEKSFFDSFNTWLNKVSKDQHHLQTPIQCIIKEFMNVRKQYCDYIRQFAELHHDVTQQHIDKWNEKVVRVFDIIILKFITEAQNYASSRLRSQQEMIHELSSPVIVIKKDVALLPLVGDIDTTRAKMILESTLKQCAEKQIAHLYIDLSGVVMIDTMVAHELFQLIDALDLIGVKSILSGIRPELATTAMQLGLKFDRIRIKSNLAQALEDDSKIVIASSTH</sequence>
<dbReference type="Pfam" id="PF01740">
    <property type="entry name" value="STAS"/>
    <property type="match status" value="1"/>
</dbReference>
<dbReference type="PANTHER" id="PTHR33745">
    <property type="entry name" value="RSBT ANTAGONIST PROTEIN RSBS-RELATED"/>
    <property type="match status" value="1"/>
</dbReference>
<evidence type="ECO:0000259" key="2">
    <source>
        <dbReference type="PROSITE" id="PS50801"/>
    </source>
</evidence>
<feature type="domain" description="STAS" evidence="2">
    <location>
        <begin position="174"/>
        <end position="285"/>
    </location>
</feature>
<organism evidence="3 4">
    <name type="scientific">Priestia megaterium (strain WSH-002)</name>
    <name type="common">Bacillus megaterium</name>
    <dbReference type="NCBI Taxonomy" id="1006007"/>
    <lineage>
        <taxon>Bacteria</taxon>
        <taxon>Bacillati</taxon>
        <taxon>Bacillota</taxon>
        <taxon>Bacilli</taxon>
        <taxon>Bacillales</taxon>
        <taxon>Bacillaceae</taxon>
        <taxon>Priestia</taxon>
    </lineage>
</organism>
<evidence type="ECO:0000313" key="3">
    <source>
        <dbReference type="EMBL" id="AEN88574.1"/>
    </source>
</evidence>
<dbReference type="InterPro" id="IPR002645">
    <property type="entry name" value="STAS_dom"/>
</dbReference>
<dbReference type="KEGG" id="bmh:BMWSH_1692"/>
<evidence type="ECO:0000313" key="4">
    <source>
        <dbReference type="Proteomes" id="UP000001283"/>
    </source>
</evidence>
<accession>A0A8D3X020</accession>
<dbReference type="Proteomes" id="UP000001283">
    <property type="component" value="Chromosome"/>
</dbReference>
<dbReference type="PROSITE" id="PS50801">
    <property type="entry name" value="STAS"/>
    <property type="match status" value="1"/>
</dbReference>
<dbReference type="PANTHER" id="PTHR33745:SF3">
    <property type="entry name" value="RSBT CO-ANTAGONIST PROTEIN RSBRC"/>
    <property type="match status" value="1"/>
</dbReference>
<dbReference type="InterPro" id="IPR051932">
    <property type="entry name" value="Bact_StressResp_Reg"/>
</dbReference>
<evidence type="ECO:0000256" key="1">
    <source>
        <dbReference type="ARBA" id="ARBA00022553"/>
    </source>
</evidence>
<keyword evidence="1" id="KW-0597">Phosphoprotein</keyword>
<gene>
    <name evidence="3" type="ORF">BMWSH_1692</name>
</gene>
<dbReference type="EMBL" id="CP003017">
    <property type="protein sequence ID" value="AEN88574.1"/>
    <property type="molecule type" value="Genomic_DNA"/>
</dbReference>
<reference evidence="3 4" key="1">
    <citation type="journal article" date="2011" name="J. Bacteriol.">
        <title>Complete genome sequence of the industrial strain Bacillus megaterium WSH-002.</title>
        <authorList>
            <person name="Liu L."/>
            <person name="Li Y."/>
            <person name="Zhang J."/>
            <person name="Zou W."/>
            <person name="Zhou Z."/>
            <person name="Liu J."/>
            <person name="Li X."/>
            <person name="Wang L."/>
            <person name="Chen J."/>
        </authorList>
    </citation>
    <scope>NUCLEOTIDE SEQUENCE [LARGE SCALE GENOMIC DNA]</scope>
    <source>
        <strain evidence="3 4">WSH-002</strain>
    </source>
</reference>
<dbReference type="SUPFAM" id="SSF52091">
    <property type="entry name" value="SpoIIaa-like"/>
    <property type="match status" value="1"/>
</dbReference>
<proteinExistence type="predicted"/>
<dbReference type="InterPro" id="IPR036513">
    <property type="entry name" value="STAS_dom_sf"/>
</dbReference>
<dbReference type="AlphaFoldDB" id="A0A8D3X020"/>
<protein>
    <submittedName>
        <fullName evidence="3">Anti-sigma-factor antagonist</fullName>
    </submittedName>
</protein>